<dbReference type="EMBL" id="JASPKZ010006468">
    <property type="protein sequence ID" value="KAJ9587208.1"/>
    <property type="molecule type" value="Genomic_DNA"/>
</dbReference>
<evidence type="ECO:0000259" key="13">
    <source>
        <dbReference type="PROSITE" id="PS51800"/>
    </source>
</evidence>
<evidence type="ECO:0000256" key="7">
    <source>
        <dbReference type="ARBA" id="ARBA00022771"/>
    </source>
</evidence>
<evidence type="ECO:0000256" key="5">
    <source>
        <dbReference type="ARBA" id="ARBA00022694"/>
    </source>
</evidence>
<keyword evidence="15" id="KW-1185">Reference proteome</keyword>
<dbReference type="PANTHER" id="PTHR12998">
    <property type="entry name" value="TRNA:M(4)X MODIFICATION ENZYME TRM13 HOMOLOG"/>
    <property type="match status" value="1"/>
</dbReference>
<evidence type="ECO:0000313" key="15">
    <source>
        <dbReference type="Proteomes" id="UP001233999"/>
    </source>
</evidence>
<dbReference type="InterPro" id="IPR021721">
    <property type="entry name" value="Znf_CCCH-type_TRM13"/>
</dbReference>
<evidence type="ECO:0000256" key="10">
    <source>
        <dbReference type="ARBA" id="ARBA00048635"/>
    </source>
</evidence>
<dbReference type="AlphaFoldDB" id="A0AAD7ZV17"/>
<evidence type="ECO:0000256" key="3">
    <source>
        <dbReference type="ARBA" id="ARBA00022679"/>
    </source>
</evidence>
<reference evidence="14" key="2">
    <citation type="submission" date="2023-05" db="EMBL/GenBank/DDBJ databases">
        <authorList>
            <person name="Fouks B."/>
        </authorList>
    </citation>
    <scope>NUCLEOTIDE SEQUENCE</scope>
    <source>
        <strain evidence="14">Stay&amp;Tobe</strain>
        <tissue evidence="14">Testes</tissue>
    </source>
</reference>
<evidence type="ECO:0000313" key="14">
    <source>
        <dbReference type="EMBL" id="KAJ9587208.1"/>
    </source>
</evidence>
<evidence type="ECO:0000256" key="2">
    <source>
        <dbReference type="ARBA" id="ARBA00022603"/>
    </source>
</evidence>
<gene>
    <name evidence="14" type="ORF">L9F63_019288</name>
</gene>
<dbReference type="Pfam" id="PF11722">
    <property type="entry name" value="zf-TRM13_CCCH"/>
    <property type="match status" value="1"/>
</dbReference>
<proteinExistence type="inferred from homology"/>
<name>A0AAD7ZV17_DIPPU</name>
<evidence type="ECO:0000256" key="11">
    <source>
        <dbReference type="ARBA" id="ARBA00049393"/>
    </source>
</evidence>
<comment type="caution">
    <text evidence="14">The sequence shown here is derived from an EMBL/GenBank/DDBJ whole genome shotgun (WGS) entry which is preliminary data.</text>
</comment>
<dbReference type="PROSITE" id="PS51800">
    <property type="entry name" value="ZF_CHHC_U11_48K"/>
    <property type="match status" value="1"/>
</dbReference>
<dbReference type="GO" id="GO:0030488">
    <property type="term" value="P:tRNA methylation"/>
    <property type="evidence" value="ECO:0007669"/>
    <property type="project" value="InterPro"/>
</dbReference>
<evidence type="ECO:0000256" key="12">
    <source>
        <dbReference type="RuleBase" id="RU367103"/>
    </source>
</evidence>
<evidence type="ECO:0000256" key="6">
    <source>
        <dbReference type="ARBA" id="ARBA00022723"/>
    </source>
</evidence>
<evidence type="ECO:0000256" key="8">
    <source>
        <dbReference type="ARBA" id="ARBA00022833"/>
    </source>
</evidence>
<reference evidence="14" key="1">
    <citation type="journal article" date="2023" name="IScience">
        <title>Live-bearing cockroach genome reveals convergent evolutionary mechanisms linked to viviparity in insects and beyond.</title>
        <authorList>
            <person name="Fouks B."/>
            <person name="Harrison M.C."/>
            <person name="Mikhailova A.A."/>
            <person name="Marchal E."/>
            <person name="English S."/>
            <person name="Carruthers M."/>
            <person name="Jennings E.C."/>
            <person name="Chiamaka E.L."/>
            <person name="Frigard R.A."/>
            <person name="Pippel M."/>
            <person name="Attardo G.M."/>
            <person name="Benoit J.B."/>
            <person name="Bornberg-Bauer E."/>
            <person name="Tobe S.S."/>
        </authorList>
    </citation>
    <scope>NUCLEOTIDE SEQUENCE</scope>
    <source>
        <strain evidence="14">Stay&amp;Tobe</strain>
    </source>
</reference>
<evidence type="ECO:0000256" key="1">
    <source>
        <dbReference type="ARBA" id="ARBA00005265"/>
    </source>
</evidence>
<comment type="function">
    <text evidence="12">tRNA methylase which 2'-O-methylates cytidine(4) in tRNA(Pro) and tRNA(Gly)(GCC), and adenosine(4) in tRNA(His).</text>
</comment>
<accession>A0AAD7ZV17</accession>
<dbReference type="EC" id="2.1.1.225" evidence="12"/>
<evidence type="ECO:0000256" key="4">
    <source>
        <dbReference type="ARBA" id="ARBA00022691"/>
    </source>
</evidence>
<dbReference type="Proteomes" id="UP001233999">
    <property type="component" value="Unassembled WGS sequence"/>
</dbReference>
<dbReference type="InterPro" id="IPR039044">
    <property type="entry name" value="Trm13"/>
</dbReference>
<keyword evidence="7 12" id="KW-0863">Zinc-finger</keyword>
<dbReference type="InterPro" id="IPR022776">
    <property type="entry name" value="TRM13/UPF0224_CHHC_Znf_dom"/>
</dbReference>
<dbReference type="Pfam" id="PF05253">
    <property type="entry name" value="zf-U11-48K"/>
    <property type="match status" value="1"/>
</dbReference>
<dbReference type="Pfam" id="PF05206">
    <property type="entry name" value="TRM13"/>
    <property type="match status" value="1"/>
</dbReference>
<sequence length="413" mass="47329">MEKHDVVAHCQYFVKRKNRYCKMTIREGQEFCGEHKILNEDEGNEGLKRIVCPNDNKHTVYAHKLNQHLKICNSRKRVEPPYIVANINRGELDERTEHKTLSDLTPQELACLTKKVSLVYDKCVPPIRKEVLDHEILREELKNPEYGPKKLKHLVQNASLLRHAEIAGFFDDGTVFIEFGAGRGQVSYYVAQKMKDSQNCAMLLIDRANQKHKFDNKMKDFPIIEKQRIRADIADLCLSKINILEAAKRIVTVSKHLCGSATDYTLRCMIEHALPTYTGILISFCCHHRCDWGSYTGKKFMIEQGFTPEEFDVLCGLTSWAICGFGNSQDCSESPSTADGIKKLPTRWQNPCPSHITDNEKKLIGRKAKLIMNVGRQSYLEERGFTCELLEYVNETTSPENICILAKKENSRN</sequence>
<keyword evidence="4 12" id="KW-0949">S-adenosyl-L-methionine</keyword>
<feature type="domain" description="CHHC U11-48K-type" evidence="13">
    <location>
        <begin position="49"/>
        <end position="76"/>
    </location>
</feature>
<comment type="similarity">
    <text evidence="1 12">Belongs to the methyltransferase TRM13 family.</text>
</comment>
<keyword evidence="6 12" id="KW-0479">Metal-binding</keyword>
<keyword evidence="3 12" id="KW-0808">Transferase</keyword>
<evidence type="ECO:0000256" key="9">
    <source>
        <dbReference type="ARBA" id="ARBA00048165"/>
    </source>
</evidence>
<comment type="catalytic activity">
    <reaction evidence="10 12">
        <text>cytidine(4) in tRNA(Gly)(GCC) + S-adenosyl-L-methionine = 2'-O-methylcytidine(4) in tRNA(Gly)(GCC) + S-adenosyl-L-homocysteine + H(+)</text>
        <dbReference type="Rhea" id="RHEA:43192"/>
        <dbReference type="Rhea" id="RHEA-COMP:10399"/>
        <dbReference type="Rhea" id="RHEA-COMP:10400"/>
        <dbReference type="ChEBI" id="CHEBI:15378"/>
        <dbReference type="ChEBI" id="CHEBI:57856"/>
        <dbReference type="ChEBI" id="CHEBI:59789"/>
        <dbReference type="ChEBI" id="CHEBI:74495"/>
        <dbReference type="ChEBI" id="CHEBI:82748"/>
        <dbReference type="EC" id="2.1.1.225"/>
    </reaction>
</comment>
<organism evidence="14 15">
    <name type="scientific">Diploptera punctata</name>
    <name type="common">Pacific beetle cockroach</name>
    <dbReference type="NCBI Taxonomy" id="6984"/>
    <lineage>
        <taxon>Eukaryota</taxon>
        <taxon>Metazoa</taxon>
        <taxon>Ecdysozoa</taxon>
        <taxon>Arthropoda</taxon>
        <taxon>Hexapoda</taxon>
        <taxon>Insecta</taxon>
        <taxon>Pterygota</taxon>
        <taxon>Neoptera</taxon>
        <taxon>Polyneoptera</taxon>
        <taxon>Dictyoptera</taxon>
        <taxon>Blattodea</taxon>
        <taxon>Blaberoidea</taxon>
        <taxon>Blaberidae</taxon>
        <taxon>Diplopterinae</taxon>
        <taxon>Diploptera</taxon>
    </lineage>
</organism>
<dbReference type="GO" id="GO:0106050">
    <property type="term" value="F:tRNA 2'-O-methyltransferase activity"/>
    <property type="evidence" value="ECO:0007669"/>
    <property type="project" value="UniProtKB-UniRule"/>
</dbReference>
<keyword evidence="2 12" id="KW-0489">Methyltransferase</keyword>
<dbReference type="GO" id="GO:0008270">
    <property type="term" value="F:zinc ion binding"/>
    <property type="evidence" value="ECO:0007669"/>
    <property type="project" value="UniProtKB-KW"/>
</dbReference>
<comment type="catalytic activity">
    <reaction evidence="9 12">
        <text>cytidine(4) in tRNA(Pro) + S-adenosyl-L-methionine = 2'-O-methylcytidine(4) in tRNA(Pro) + S-adenosyl-L-homocysteine + H(+)</text>
        <dbReference type="Rhea" id="RHEA:32767"/>
        <dbReference type="Rhea" id="RHEA-COMP:10397"/>
        <dbReference type="Rhea" id="RHEA-COMP:10398"/>
        <dbReference type="ChEBI" id="CHEBI:15378"/>
        <dbReference type="ChEBI" id="CHEBI:57856"/>
        <dbReference type="ChEBI" id="CHEBI:59789"/>
        <dbReference type="ChEBI" id="CHEBI:74495"/>
        <dbReference type="ChEBI" id="CHEBI:82748"/>
        <dbReference type="EC" id="2.1.1.225"/>
    </reaction>
</comment>
<keyword evidence="5 12" id="KW-0819">tRNA processing</keyword>
<keyword evidence="8 12" id="KW-0862">Zinc</keyword>
<dbReference type="InterPro" id="IPR007871">
    <property type="entry name" value="Methyltransferase_TRM13"/>
</dbReference>
<comment type="catalytic activity">
    <reaction evidence="11 12">
        <text>adenosine(4) in tRNA(His) + S-adenosyl-L-methionine = 2'-O-methyladenosine(4) in tRNA(His) + S-adenosyl-L-homocysteine + H(+)</text>
        <dbReference type="Rhea" id="RHEA:43196"/>
        <dbReference type="Rhea" id="RHEA-COMP:10401"/>
        <dbReference type="Rhea" id="RHEA-COMP:10402"/>
        <dbReference type="ChEBI" id="CHEBI:15378"/>
        <dbReference type="ChEBI" id="CHEBI:57856"/>
        <dbReference type="ChEBI" id="CHEBI:59789"/>
        <dbReference type="ChEBI" id="CHEBI:74411"/>
        <dbReference type="ChEBI" id="CHEBI:74477"/>
        <dbReference type="EC" id="2.1.1.225"/>
    </reaction>
</comment>
<dbReference type="PANTHER" id="PTHR12998:SF0">
    <property type="entry name" value="TRNA:M(4)X MODIFICATION ENZYME TRM13 HOMOLOG"/>
    <property type="match status" value="1"/>
</dbReference>
<protein>
    <recommendedName>
        <fullName evidence="12">tRNA:m(4)X modification enzyme TRM13</fullName>
        <ecNumber evidence="12">2.1.1.225</ecNumber>
    </recommendedName>
</protein>